<dbReference type="RefSeq" id="WP_379534449.1">
    <property type="nucleotide sequence ID" value="NZ_JBHSBI010000036.1"/>
</dbReference>
<proteinExistence type="predicted"/>
<name>A0ABV8GNU0_9ACTN</name>
<dbReference type="Proteomes" id="UP001595851">
    <property type="component" value="Unassembled WGS sequence"/>
</dbReference>
<accession>A0ABV8GNU0</accession>
<evidence type="ECO:0000256" key="1">
    <source>
        <dbReference type="SAM" id="MobiDB-lite"/>
    </source>
</evidence>
<evidence type="ECO:0000313" key="3">
    <source>
        <dbReference type="Proteomes" id="UP001595851"/>
    </source>
</evidence>
<comment type="caution">
    <text evidence="2">The sequence shown here is derived from an EMBL/GenBank/DDBJ whole genome shotgun (WGS) entry which is preliminary data.</text>
</comment>
<evidence type="ECO:0000313" key="2">
    <source>
        <dbReference type="EMBL" id="MFC4014614.1"/>
    </source>
</evidence>
<feature type="compositionally biased region" description="Polar residues" evidence="1">
    <location>
        <begin position="1"/>
        <end position="10"/>
    </location>
</feature>
<dbReference type="EMBL" id="JBHSBI010000036">
    <property type="protein sequence ID" value="MFC4014614.1"/>
    <property type="molecule type" value="Genomic_DNA"/>
</dbReference>
<feature type="region of interest" description="Disordered" evidence="1">
    <location>
        <begin position="1"/>
        <end position="22"/>
    </location>
</feature>
<reference evidence="3" key="1">
    <citation type="journal article" date="2019" name="Int. J. Syst. Evol. Microbiol.">
        <title>The Global Catalogue of Microorganisms (GCM) 10K type strain sequencing project: providing services to taxonomists for standard genome sequencing and annotation.</title>
        <authorList>
            <consortium name="The Broad Institute Genomics Platform"/>
            <consortium name="The Broad Institute Genome Sequencing Center for Infectious Disease"/>
            <person name="Wu L."/>
            <person name="Ma J."/>
        </authorList>
    </citation>
    <scope>NUCLEOTIDE SEQUENCE [LARGE SCALE GENOMIC DNA]</scope>
    <source>
        <strain evidence="3">TBRC 1276</strain>
    </source>
</reference>
<gene>
    <name evidence="2" type="ORF">ACFOY2_45840</name>
</gene>
<keyword evidence="3" id="KW-1185">Reference proteome</keyword>
<protein>
    <submittedName>
        <fullName evidence="2">Uncharacterized protein</fullName>
    </submittedName>
</protein>
<sequence length="155" mass="16319">MSGQVEQPSVPTEGAGAAAVKHPSNCRCIKPRPVTEAGGEDGGRTYEARVMSSAYPVRAARVPSENAVSIDIYERNGWTAEDREGPATIVIPSKVVIDGQPVYLPADSQINVKAGRCASEVTLTLFARRVRVGFEDELDGPVGVPAGQTTPEADA</sequence>
<organism evidence="2 3">
    <name type="scientific">Nonomuraea purpurea</name>
    <dbReference type="NCBI Taxonomy" id="1849276"/>
    <lineage>
        <taxon>Bacteria</taxon>
        <taxon>Bacillati</taxon>
        <taxon>Actinomycetota</taxon>
        <taxon>Actinomycetes</taxon>
        <taxon>Streptosporangiales</taxon>
        <taxon>Streptosporangiaceae</taxon>
        <taxon>Nonomuraea</taxon>
    </lineage>
</organism>